<dbReference type="RefSeq" id="WP_282766247.1">
    <property type="nucleotide sequence ID" value="NZ_JASCTH010000037.1"/>
</dbReference>
<dbReference type="Gene3D" id="1.10.443.10">
    <property type="entry name" value="Intergrase catalytic core"/>
    <property type="match status" value="1"/>
</dbReference>
<gene>
    <name evidence="3" type="ORF">QLQ12_40175</name>
</gene>
<proteinExistence type="predicted"/>
<evidence type="ECO:0000313" key="3">
    <source>
        <dbReference type="EMBL" id="MDI6104824.1"/>
    </source>
</evidence>
<dbReference type="InterPro" id="IPR013762">
    <property type="entry name" value="Integrase-like_cat_sf"/>
</dbReference>
<feature type="region of interest" description="Disordered" evidence="2">
    <location>
        <begin position="29"/>
        <end position="51"/>
    </location>
</feature>
<dbReference type="Proteomes" id="UP001241758">
    <property type="component" value="Unassembled WGS sequence"/>
</dbReference>
<reference evidence="3 4" key="1">
    <citation type="submission" date="2023-05" db="EMBL/GenBank/DDBJ databases">
        <title>Actinoplanes sp. NEAU-A12 genome sequencing.</title>
        <authorList>
            <person name="Wang Z.-S."/>
        </authorList>
    </citation>
    <scope>NUCLEOTIDE SEQUENCE [LARGE SCALE GENOMIC DNA]</scope>
    <source>
        <strain evidence="3 4">NEAU-A12</strain>
    </source>
</reference>
<evidence type="ECO:0000256" key="1">
    <source>
        <dbReference type="ARBA" id="ARBA00023172"/>
    </source>
</evidence>
<dbReference type="InterPro" id="IPR011010">
    <property type="entry name" value="DNA_brk_join_enz"/>
</dbReference>
<accession>A0ABT6WYS0</accession>
<dbReference type="SUPFAM" id="SSF56349">
    <property type="entry name" value="DNA breaking-rejoining enzymes"/>
    <property type="match status" value="1"/>
</dbReference>
<sequence>MADKWLAARRLTDAPATVVKLEIAVRPGRQRRAGQECGAPSPPTVSGTPVGTQLAERGAKLHTIMKVLGHSSVSMAFIYAQISDQEVLRDHKSVLAPGAVIAGRTALDRKSPLPACLIGLRRPTSAATSTTPTTRQPLESISHHMRWLKSNLMTWRRSASRIWERRCC</sequence>
<comment type="caution">
    <text evidence="3">The sequence shown here is derived from an EMBL/GenBank/DDBJ whole genome shotgun (WGS) entry which is preliminary data.</text>
</comment>
<evidence type="ECO:0000313" key="4">
    <source>
        <dbReference type="Proteomes" id="UP001241758"/>
    </source>
</evidence>
<dbReference type="EMBL" id="JASCTH010000037">
    <property type="protein sequence ID" value="MDI6104824.1"/>
    <property type="molecule type" value="Genomic_DNA"/>
</dbReference>
<evidence type="ECO:0008006" key="5">
    <source>
        <dbReference type="Google" id="ProtNLM"/>
    </source>
</evidence>
<name>A0ABT6WYS0_9ACTN</name>
<protein>
    <recommendedName>
        <fullName evidence="5">Tyr recombinase domain-containing protein</fullName>
    </recommendedName>
</protein>
<keyword evidence="1" id="KW-0233">DNA recombination</keyword>
<evidence type="ECO:0000256" key="2">
    <source>
        <dbReference type="SAM" id="MobiDB-lite"/>
    </source>
</evidence>
<keyword evidence="4" id="KW-1185">Reference proteome</keyword>
<organism evidence="3 4">
    <name type="scientific">Actinoplanes sandaracinus</name>
    <dbReference type="NCBI Taxonomy" id="3045177"/>
    <lineage>
        <taxon>Bacteria</taxon>
        <taxon>Bacillati</taxon>
        <taxon>Actinomycetota</taxon>
        <taxon>Actinomycetes</taxon>
        <taxon>Micromonosporales</taxon>
        <taxon>Micromonosporaceae</taxon>
        <taxon>Actinoplanes</taxon>
    </lineage>
</organism>